<proteinExistence type="predicted"/>
<organism evidence="1 2">
    <name type="scientific">Paenibacillus amylolyticus</name>
    <dbReference type="NCBI Taxonomy" id="1451"/>
    <lineage>
        <taxon>Bacteria</taxon>
        <taxon>Bacillati</taxon>
        <taxon>Bacillota</taxon>
        <taxon>Bacilli</taxon>
        <taxon>Bacillales</taxon>
        <taxon>Paenibacillaceae</taxon>
        <taxon>Paenibacillus</taxon>
    </lineage>
</organism>
<comment type="caution">
    <text evidence="1">The sequence shown here is derived from an EMBL/GenBank/DDBJ whole genome shotgun (WGS) entry which is preliminary data.</text>
</comment>
<evidence type="ECO:0000313" key="1">
    <source>
        <dbReference type="EMBL" id="MDR6726930.1"/>
    </source>
</evidence>
<reference evidence="1" key="1">
    <citation type="submission" date="2023-07" db="EMBL/GenBank/DDBJ databases">
        <title>Sorghum-associated microbial communities from plants grown in Nebraska, USA.</title>
        <authorList>
            <person name="Schachtman D."/>
        </authorList>
    </citation>
    <scope>NUCLEOTIDE SEQUENCE</scope>
    <source>
        <strain evidence="1">BE80</strain>
    </source>
</reference>
<evidence type="ECO:0000313" key="2">
    <source>
        <dbReference type="Proteomes" id="UP001254832"/>
    </source>
</evidence>
<dbReference type="EMBL" id="JAVDTR010000021">
    <property type="protein sequence ID" value="MDR6726930.1"/>
    <property type="molecule type" value="Genomic_DNA"/>
</dbReference>
<name>A0AAP5H5X2_PAEAM</name>
<gene>
    <name evidence="1" type="ORF">J2W91_005455</name>
</gene>
<dbReference type="AlphaFoldDB" id="A0AAP5H5X2"/>
<accession>A0AAP5H5X2</accession>
<protein>
    <submittedName>
        <fullName evidence="1">Uncharacterized protein</fullName>
    </submittedName>
</protein>
<sequence length="56" mass="6643">MKNKLLILSIVTLCILLILGNFRWVDLESSVDFRYKCVFKKVGFQYREDGVKLEME</sequence>
<dbReference type="Proteomes" id="UP001254832">
    <property type="component" value="Unassembled WGS sequence"/>
</dbReference>